<accession>A0A1C7MF63</accession>
<proteinExistence type="predicted"/>
<comment type="caution">
    <text evidence="1">The sequence shown here is derived from an EMBL/GenBank/DDBJ whole genome shotgun (WGS) entry which is preliminary data.</text>
</comment>
<protein>
    <recommendedName>
        <fullName evidence="3">Retrotransposon gag domain-containing protein</fullName>
    </recommendedName>
</protein>
<gene>
    <name evidence="1" type="ORF">A0H81_04922</name>
</gene>
<name>A0A1C7MF63_GRIFR</name>
<dbReference type="AlphaFoldDB" id="A0A1C7MF63"/>
<organism evidence="1 2">
    <name type="scientific">Grifola frondosa</name>
    <name type="common">Maitake</name>
    <name type="synonym">Polyporus frondosus</name>
    <dbReference type="NCBI Taxonomy" id="5627"/>
    <lineage>
        <taxon>Eukaryota</taxon>
        <taxon>Fungi</taxon>
        <taxon>Dikarya</taxon>
        <taxon>Basidiomycota</taxon>
        <taxon>Agaricomycotina</taxon>
        <taxon>Agaricomycetes</taxon>
        <taxon>Polyporales</taxon>
        <taxon>Grifolaceae</taxon>
        <taxon>Grifola</taxon>
    </lineage>
</organism>
<sequence length="96" mass="11196">MTIPSFEGEDDEQYADDFFKAVDSSFAKNNMVPWMLCQLRNKLKGGSTAETWFDTLDQATQKDTWEHFTDAFYVKWPKTVTTQLTPHQAAKRIRKI</sequence>
<keyword evidence="2" id="KW-1185">Reference proteome</keyword>
<dbReference type="Proteomes" id="UP000092993">
    <property type="component" value="Unassembled WGS sequence"/>
</dbReference>
<reference evidence="1 2" key="1">
    <citation type="submission" date="2016-03" db="EMBL/GenBank/DDBJ databases">
        <title>Whole genome sequencing of Grifola frondosa 9006-11.</title>
        <authorList>
            <person name="Min B."/>
            <person name="Park H."/>
            <person name="Kim J.-G."/>
            <person name="Cho H."/>
            <person name="Oh Y.-L."/>
            <person name="Kong W.-S."/>
            <person name="Choi I.-G."/>
        </authorList>
    </citation>
    <scope>NUCLEOTIDE SEQUENCE [LARGE SCALE GENOMIC DNA]</scope>
    <source>
        <strain evidence="1 2">9006-11</strain>
    </source>
</reference>
<evidence type="ECO:0008006" key="3">
    <source>
        <dbReference type="Google" id="ProtNLM"/>
    </source>
</evidence>
<evidence type="ECO:0000313" key="1">
    <source>
        <dbReference type="EMBL" id="OBZ75458.1"/>
    </source>
</evidence>
<dbReference type="EMBL" id="LUGG01000004">
    <property type="protein sequence ID" value="OBZ75458.1"/>
    <property type="molecule type" value="Genomic_DNA"/>
</dbReference>
<evidence type="ECO:0000313" key="2">
    <source>
        <dbReference type="Proteomes" id="UP000092993"/>
    </source>
</evidence>